<evidence type="ECO:0000259" key="2">
    <source>
        <dbReference type="PROSITE" id="PS50801"/>
    </source>
</evidence>
<dbReference type="InterPro" id="IPR002645">
    <property type="entry name" value="STAS_dom"/>
</dbReference>
<protein>
    <submittedName>
        <fullName evidence="3">STAS domain-containing protein</fullName>
    </submittedName>
</protein>
<sequence>MEPTAAQRAIDLYRRRLDELVVLSCDRVRAADLPFYRVLPLAAMRASVKRVFEAVAVDLQSDAPRAYPAILSSLGVQRAAMGVSVSEITVGMNFGFEVVSETFAQQFVDDPGPVLFWESKRGKIAYAGVAALADAYLLAREKLIRSQADEILALSTRVLPLYPGVLVCPLLGRLDHERAQVMTATVLAAVVRHASRVVVLDLSGVPAVDAEMAAHLVGAARAVALIGARPLLVGIGPAVAQAIVAGGVDLGRFTTAGDLAGGLEQALAWLGKTIVDAR</sequence>
<dbReference type="InterPro" id="IPR036513">
    <property type="entry name" value="STAS_dom_sf"/>
</dbReference>
<keyword evidence="1" id="KW-0597">Phosphoprotein</keyword>
<dbReference type="EMBL" id="JAQNDN010000002">
    <property type="protein sequence ID" value="MDC0667683.1"/>
    <property type="molecule type" value="Genomic_DNA"/>
</dbReference>
<evidence type="ECO:0000313" key="4">
    <source>
        <dbReference type="Proteomes" id="UP001217838"/>
    </source>
</evidence>
<name>A0ABT5B1R5_9BACT</name>
<comment type="caution">
    <text evidence="3">The sequence shown here is derived from an EMBL/GenBank/DDBJ whole genome shotgun (WGS) entry which is preliminary data.</text>
</comment>
<dbReference type="InterPro" id="IPR051932">
    <property type="entry name" value="Bact_StressResp_Reg"/>
</dbReference>
<reference evidence="3 4" key="1">
    <citation type="submission" date="2022-11" db="EMBL/GenBank/DDBJ databases">
        <title>Minimal conservation of predation-associated metabolite biosynthetic gene clusters underscores biosynthetic potential of Myxococcota including descriptions for ten novel species: Archangium lansinium sp. nov., Myxococcus landrumus sp. nov., Nannocystis bai.</title>
        <authorList>
            <person name="Ahearne A."/>
            <person name="Stevens C."/>
            <person name="Dowd S."/>
        </authorList>
    </citation>
    <scope>NUCLEOTIDE SEQUENCE [LARGE SCALE GENOMIC DNA]</scope>
    <source>
        <strain evidence="3 4">NCELM</strain>
    </source>
</reference>
<dbReference type="InterPro" id="IPR025751">
    <property type="entry name" value="RsbRD_N_dom"/>
</dbReference>
<dbReference type="Pfam" id="PF14361">
    <property type="entry name" value="RsbRD_N"/>
    <property type="match status" value="1"/>
</dbReference>
<evidence type="ECO:0000313" key="3">
    <source>
        <dbReference type="EMBL" id="MDC0667683.1"/>
    </source>
</evidence>
<dbReference type="CDD" id="cd07041">
    <property type="entry name" value="STAS_RsbR_RsbS_like"/>
    <property type="match status" value="1"/>
</dbReference>
<dbReference type="Pfam" id="PF01740">
    <property type="entry name" value="STAS"/>
    <property type="match status" value="1"/>
</dbReference>
<evidence type="ECO:0000256" key="1">
    <source>
        <dbReference type="ARBA" id="ARBA00022553"/>
    </source>
</evidence>
<dbReference type="Gene3D" id="3.30.750.24">
    <property type="entry name" value="STAS domain"/>
    <property type="match status" value="1"/>
</dbReference>
<dbReference type="PROSITE" id="PS50801">
    <property type="entry name" value="STAS"/>
    <property type="match status" value="1"/>
</dbReference>
<proteinExistence type="predicted"/>
<feature type="domain" description="STAS" evidence="2">
    <location>
        <begin position="155"/>
        <end position="270"/>
    </location>
</feature>
<keyword evidence="4" id="KW-1185">Reference proteome</keyword>
<accession>A0ABT5B1R5</accession>
<dbReference type="PANTHER" id="PTHR33745:SF3">
    <property type="entry name" value="RSBT CO-ANTAGONIST PROTEIN RSBRC"/>
    <property type="match status" value="1"/>
</dbReference>
<dbReference type="RefSeq" id="WP_271995948.1">
    <property type="nucleotide sequence ID" value="NZ_JAQNDN010000002.1"/>
</dbReference>
<gene>
    <name evidence="3" type="ORF">POL58_08045</name>
</gene>
<dbReference type="Proteomes" id="UP001217838">
    <property type="component" value="Unassembled WGS sequence"/>
</dbReference>
<organism evidence="3 4">
    <name type="scientific">Nannocystis radixulma</name>
    <dbReference type="NCBI Taxonomy" id="2995305"/>
    <lineage>
        <taxon>Bacteria</taxon>
        <taxon>Pseudomonadati</taxon>
        <taxon>Myxococcota</taxon>
        <taxon>Polyangia</taxon>
        <taxon>Nannocystales</taxon>
        <taxon>Nannocystaceae</taxon>
        <taxon>Nannocystis</taxon>
    </lineage>
</organism>
<dbReference type="PANTHER" id="PTHR33745">
    <property type="entry name" value="RSBT ANTAGONIST PROTEIN RSBS-RELATED"/>
    <property type="match status" value="1"/>
</dbReference>
<dbReference type="SUPFAM" id="SSF52091">
    <property type="entry name" value="SpoIIaa-like"/>
    <property type="match status" value="1"/>
</dbReference>